<feature type="compositionally biased region" description="Basic and acidic residues" evidence="1">
    <location>
        <begin position="144"/>
        <end position="153"/>
    </location>
</feature>
<evidence type="ECO:0000256" key="1">
    <source>
        <dbReference type="SAM" id="MobiDB-lite"/>
    </source>
</evidence>
<feature type="domain" description="DUF834" evidence="2">
    <location>
        <begin position="10"/>
        <end position="47"/>
    </location>
</feature>
<reference evidence="4" key="2">
    <citation type="journal article" date="2008" name="Nucleic Acids Res.">
        <title>The rice annotation project database (RAP-DB): 2008 update.</title>
        <authorList>
            <consortium name="The rice annotation project (RAP)"/>
        </authorList>
    </citation>
    <scope>GENOME REANNOTATION</scope>
    <source>
        <strain evidence="4">cv. Nipponbare</strain>
    </source>
</reference>
<dbReference type="AlphaFoldDB" id="Q69LU2"/>
<feature type="compositionally biased region" description="Basic and acidic residues" evidence="1">
    <location>
        <begin position="63"/>
        <end position="72"/>
    </location>
</feature>
<protein>
    <recommendedName>
        <fullName evidence="2">DUF834 domain-containing protein</fullName>
    </recommendedName>
</protein>
<proteinExistence type="predicted"/>
<name>Q69LU2_ORYSJ</name>
<evidence type="ECO:0000313" key="4">
    <source>
        <dbReference type="Proteomes" id="UP000000763"/>
    </source>
</evidence>
<dbReference type="EMBL" id="AP005806">
    <property type="protein sequence ID" value="BAD34033.1"/>
    <property type="molecule type" value="Genomic_DNA"/>
</dbReference>
<evidence type="ECO:0000259" key="2">
    <source>
        <dbReference type="Pfam" id="PF05754"/>
    </source>
</evidence>
<feature type="region of interest" description="Disordered" evidence="1">
    <location>
        <begin position="1"/>
        <end position="171"/>
    </location>
</feature>
<reference evidence="4" key="1">
    <citation type="journal article" date="2005" name="Nature">
        <title>The map-based sequence of the rice genome.</title>
        <authorList>
            <consortium name="International rice genome sequencing project (IRGSP)"/>
            <person name="Matsumoto T."/>
            <person name="Wu J."/>
            <person name="Kanamori H."/>
            <person name="Katayose Y."/>
            <person name="Fujisawa M."/>
            <person name="Namiki N."/>
            <person name="Mizuno H."/>
            <person name="Yamamoto K."/>
            <person name="Antonio B.A."/>
            <person name="Baba T."/>
            <person name="Sakata K."/>
            <person name="Nagamura Y."/>
            <person name="Aoki H."/>
            <person name="Arikawa K."/>
            <person name="Arita K."/>
            <person name="Bito T."/>
            <person name="Chiden Y."/>
            <person name="Fujitsuka N."/>
            <person name="Fukunaka R."/>
            <person name="Hamada M."/>
            <person name="Harada C."/>
            <person name="Hayashi A."/>
            <person name="Hijishita S."/>
            <person name="Honda M."/>
            <person name="Hosokawa S."/>
            <person name="Ichikawa Y."/>
            <person name="Idonuma A."/>
            <person name="Iijima M."/>
            <person name="Ikeda M."/>
            <person name="Ikeno M."/>
            <person name="Ito K."/>
            <person name="Ito S."/>
            <person name="Ito T."/>
            <person name="Ito Y."/>
            <person name="Ito Y."/>
            <person name="Iwabuchi A."/>
            <person name="Kamiya K."/>
            <person name="Karasawa W."/>
            <person name="Kurita K."/>
            <person name="Katagiri S."/>
            <person name="Kikuta A."/>
            <person name="Kobayashi H."/>
            <person name="Kobayashi N."/>
            <person name="Machita K."/>
            <person name="Maehara T."/>
            <person name="Masukawa M."/>
            <person name="Mizubayashi T."/>
            <person name="Mukai Y."/>
            <person name="Nagasaki H."/>
            <person name="Nagata Y."/>
            <person name="Naito S."/>
            <person name="Nakashima M."/>
            <person name="Nakama Y."/>
            <person name="Nakamichi Y."/>
            <person name="Nakamura M."/>
            <person name="Meguro A."/>
            <person name="Negishi M."/>
            <person name="Ohta I."/>
            <person name="Ohta T."/>
            <person name="Okamoto M."/>
            <person name="Ono N."/>
            <person name="Saji S."/>
            <person name="Sakaguchi M."/>
            <person name="Sakai K."/>
            <person name="Shibata M."/>
            <person name="Shimokawa T."/>
            <person name="Song J."/>
            <person name="Takazaki Y."/>
            <person name="Terasawa K."/>
            <person name="Tsugane M."/>
            <person name="Tsuji K."/>
            <person name="Ueda S."/>
            <person name="Waki K."/>
            <person name="Yamagata H."/>
            <person name="Yamamoto M."/>
            <person name="Yamamoto S."/>
            <person name="Yamane H."/>
            <person name="Yoshiki S."/>
            <person name="Yoshihara R."/>
            <person name="Yukawa K."/>
            <person name="Zhong H."/>
            <person name="Yano M."/>
            <person name="Yuan Q."/>
            <person name="Ouyang S."/>
            <person name="Liu J."/>
            <person name="Jones K.M."/>
            <person name="Gansberger K."/>
            <person name="Moffat K."/>
            <person name="Hill J."/>
            <person name="Bera J."/>
            <person name="Fadrosh D."/>
            <person name="Jin S."/>
            <person name="Johri S."/>
            <person name="Kim M."/>
            <person name="Overton L."/>
            <person name="Reardon M."/>
            <person name="Tsitrin T."/>
            <person name="Vuong H."/>
            <person name="Weaver B."/>
            <person name="Ciecko A."/>
            <person name="Tallon L."/>
            <person name="Jackson J."/>
            <person name="Pai G."/>
            <person name="Aken S.V."/>
            <person name="Utterback T."/>
            <person name="Reidmuller S."/>
            <person name="Feldblyum T."/>
            <person name="Hsiao J."/>
            <person name="Zismann V."/>
            <person name="Iobst S."/>
            <person name="de Vazeille A.R."/>
            <person name="Buell C.R."/>
            <person name="Ying K."/>
            <person name="Li Y."/>
            <person name="Lu T."/>
            <person name="Huang Y."/>
            <person name="Zhao Q."/>
            <person name="Feng Q."/>
            <person name="Zhang L."/>
            <person name="Zhu J."/>
            <person name="Weng Q."/>
            <person name="Mu J."/>
            <person name="Lu Y."/>
            <person name="Fan D."/>
            <person name="Liu Y."/>
            <person name="Guan J."/>
            <person name="Zhang Y."/>
            <person name="Yu S."/>
            <person name="Liu X."/>
            <person name="Zhang Y."/>
            <person name="Hong G."/>
            <person name="Han B."/>
            <person name="Choisne N."/>
            <person name="Demange N."/>
            <person name="Orjeda G."/>
            <person name="Samain S."/>
            <person name="Cattolico L."/>
            <person name="Pelletier E."/>
            <person name="Couloux A."/>
            <person name="Segurens B."/>
            <person name="Wincker P."/>
            <person name="D'Hont A."/>
            <person name="Scarpelli C."/>
            <person name="Weissenbach J."/>
            <person name="Salanoubat M."/>
            <person name="Quetier F."/>
            <person name="Yu Y."/>
            <person name="Kim H.R."/>
            <person name="Rambo T."/>
            <person name="Currie J."/>
            <person name="Collura K."/>
            <person name="Luo M."/>
            <person name="Yang T."/>
            <person name="Ammiraju J.S.S."/>
            <person name="Engler F."/>
            <person name="Soderlund C."/>
            <person name="Wing R.A."/>
            <person name="Palmer L.E."/>
            <person name="de la Bastide M."/>
            <person name="Spiegel L."/>
            <person name="Nascimento L."/>
            <person name="Zutavern T."/>
            <person name="O'Shaughnessy A."/>
            <person name="Dike S."/>
            <person name="Dedhia N."/>
            <person name="Preston R."/>
            <person name="Balija V."/>
            <person name="McCombie W.R."/>
            <person name="Chow T."/>
            <person name="Chen H."/>
            <person name="Chung M."/>
            <person name="Chen C."/>
            <person name="Shaw J."/>
            <person name="Wu H."/>
            <person name="Hsiao K."/>
            <person name="Chao Y."/>
            <person name="Chu M."/>
            <person name="Cheng C."/>
            <person name="Hour A."/>
            <person name="Lee P."/>
            <person name="Lin S."/>
            <person name="Lin Y."/>
            <person name="Liou J."/>
            <person name="Liu S."/>
            <person name="Hsing Y."/>
            <person name="Raghuvanshi S."/>
            <person name="Mohanty A."/>
            <person name="Bharti A.K."/>
            <person name="Gaur A."/>
            <person name="Gupta V."/>
            <person name="Kumar D."/>
            <person name="Ravi V."/>
            <person name="Vij S."/>
            <person name="Kapur A."/>
            <person name="Khurana P."/>
            <person name="Khurana P."/>
            <person name="Khurana J.P."/>
            <person name="Tyagi A.K."/>
            <person name="Gaikwad K."/>
            <person name="Singh A."/>
            <person name="Dalal V."/>
            <person name="Srivastava S."/>
            <person name="Dixit A."/>
            <person name="Pal A.K."/>
            <person name="Ghazi I.A."/>
            <person name="Yadav M."/>
            <person name="Pandit A."/>
            <person name="Bhargava A."/>
            <person name="Sureshbabu K."/>
            <person name="Batra K."/>
            <person name="Sharma T.R."/>
            <person name="Mohapatra T."/>
            <person name="Singh N.K."/>
            <person name="Messing J."/>
            <person name="Nelson A.B."/>
            <person name="Fuks G."/>
            <person name="Kavchok S."/>
            <person name="Keizer G."/>
            <person name="Linton E."/>
            <person name="Llaca V."/>
            <person name="Song R."/>
            <person name="Tanyolac B."/>
            <person name="Young S."/>
            <person name="Ho-Il K."/>
            <person name="Hahn J.H."/>
            <person name="Sangsakoo G."/>
            <person name="Vanavichit A."/>
            <person name="de Mattos Luiz.A.T."/>
            <person name="Zimmer P.D."/>
            <person name="Malone G."/>
            <person name="Dellagostin O."/>
            <person name="de Oliveira A.C."/>
            <person name="Bevan M."/>
            <person name="Bancroft I."/>
            <person name="Minx P."/>
            <person name="Cordum H."/>
            <person name="Wilson R."/>
            <person name="Cheng Z."/>
            <person name="Jin W."/>
            <person name="Jiang J."/>
            <person name="Leong S.A."/>
            <person name="Iwama H."/>
            <person name="Gojobori T."/>
            <person name="Itoh T."/>
            <person name="Niimura Y."/>
            <person name="Fujii Y."/>
            <person name="Habara T."/>
            <person name="Sakai H."/>
            <person name="Sato Y."/>
            <person name="Wilson G."/>
            <person name="Kumar K."/>
            <person name="McCouch S."/>
            <person name="Juretic N."/>
            <person name="Hoen D."/>
            <person name="Wright S."/>
            <person name="Bruskiewich R."/>
            <person name="Bureau T."/>
            <person name="Miyao A."/>
            <person name="Hirochika H."/>
            <person name="Nishikawa T."/>
            <person name="Kadowaki K."/>
            <person name="Sugiura M."/>
            <person name="Burr B."/>
            <person name="Sasaki T."/>
        </authorList>
    </citation>
    <scope>NUCLEOTIDE SEQUENCE [LARGE SCALE GENOMIC DNA]</scope>
    <source>
        <strain evidence="4">cv. Nipponbare</strain>
    </source>
</reference>
<dbReference type="InterPro" id="IPR008552">
    <property type="entry name" value="DUF834"/>
</dbReference>
<sequence>MAETATGAEEGGGAARVDEDGGVPAVGDRNGEVDEVGEVAANPKKATPKREKNKPKRNCSDPFDERQTDHPEIPQYKPSALDQPKKCTTEKKNGGNRPQDKKDDERKNEKSAPGKRTWIRLHHGYGHQGKNPNPLGALVSPWMHSEDSMDRLPNRPRNPEQGYRLHSLPMN</sequence>
<dbReference type="Pfam" id="PF05754">
    <property type="entry name" value="DUF834"/>
    <property type="match status" value="1"/>
</dbReference>
<evidence type="ECO:0000313" key="3">
    <source>
        <dbReference type="EMBL" id="BAD34033.1"/>
    </source>
</evidence>
<feature type="compositionally biased region" description="Basic and acidic residues" evidence="1">
    <location>
        <begin position="83"/>
        <end position="112"/>
    </location>
</feature>
<accession>Q69LU2</accession>
<organism evidence="3 4">
    <name type="scientific">Oryza sativa subsp. japonica</name>
    <name type="common">Rice</name>
    <dbReference type="NCBI Taxonomy" id="39947"/>
    <lineage>
        <taxon>Eukaryota</taxon>
        <taxon>Viridiplantae</taxon>
        <taxon>Streptophyta</taxon>
        <taxon>Embryophyta</taxon>
        <taxon>Tracheophyta</taxon>
        <taxon>Spermatophyta</taxon>
        <taxon>Magnoliopsida</taxon>
        <taxon>Liliopsida</taxon>
        <taxon>Poales</taxon>
        <taxon>Poaceae</taxon>
        <taxon>BOP clade</taxon>
        <taxon>Oryzoideae</taxon>
        <taxon>Oryzeae</taxon>
        <taxon>Oryzinae</taxon>
        <taxon>Oryza</taxon>
        <taxon>Oryza sativa</taxon>
    </lineage>
</organism>
<dbReference type="Proteomes" id="UP000000763">
    <property type="component" value="Chromosome 6"/>
</dbReference>
<gene>
    <name evidence="3" type="primary">OSJNBb0014G01.12</name>
</gene>